<dbReference type="EMBL" id="VSRR010135847">
    <property type="protein sequence ID" value="MPD03371.1"/>
    <property type="molecule type" value="Genomic_DNA"/>
</dbReference>
<evidence type="ECO:0000256" key="1">
    <source>
        <dbReference type="SAM" id="MobiDB-lite"/>
    </source>
</evidence>
<evidence type="ECO:0000313" key="2">
    <source>
        <dbReference type="EMBL" id="MPD03371.1"/>
    </source>
</evidence>
<feature type="region of interest" description="Disordered" evidence="1">
    <location>
        <begin position="1"/>
        <end position="21"/>
    </location>
</feature>
<proteinExistence type="predicted"/>
<evidence type="ECO:0000313" key="3">
    <source>
        <dbReference type="Proteomes" id="UP000324222"/>
    </source>
</evidence>
<dbReference type="AlphaFoldDB" id="A0A5B7K2P8"/>
<reference evidence="2 3" key="1">
    <citation type="submission" date="2019-05" db="EMBL/GenBank/DDBJ databases">
        <title>Another draft genome of Portunus trituberculatus and its Hox gene families provides insights of decapod evolution.</title>
        <authorList>
            <person name="Jeong J.-H."/>
            <person name="Song I."/>
            <person name="Kim S."/>
            <person name="Choi T."/>
            <person name="Kim D."/>
            <person name="Ryu S."/>
            <person name="Kim W."/>
        </authorList>
    </citation>
    <scope>NUCLEOTIDE SEQUENCE [LARGE SCALE GENOMIC DNA]</scope>
    <source>
        <tissue evidence="2">Muscle</tissue>
    </source>
</reference>
<name>A0A5B7K2P8_PORTR</name>
<protein>
    <submittedName>
        <fullName evidence="2">Uncharacterized protein</fullName>
    </submittedName>
</protein>
<comment type="caution">
    <text evidence="2">The sequence shown here is derived from an EMBL/GenBank/DDBJ whole genome shotgun (WGS) entry which is preliminary data.</text>
</comment>
<gene>
    <name evidence="2" type="ORF">E2C01_099007</name>
</gene>
<organism evidence="2 3">
    <name type="scientific">Portunus trituberculatus</name>
    <name type="common">Swimming crab</name>
    <name type="synonym">Neptunus trituberculatus</name>
    <dbReference type="NCBI Taxonomy" id="210409"/>
    <lineage>
        <taxon>Eukaryota</taxon>
        <taxon>Metazoa</taxon>
        <taxon>Ecdysozoa</taxon>
        <taxon>Arthropoda</taxon>
        <taxon>Crustacea</taxon>
        <taxon>Multicrustacea</taxon>
        <taxon>Malacostraca</taxon>
        <taxon>Eumalacostraca</taxon>
        <taxon>Eucarida</taxon>
        <taxon>Decapoda</taxon>
        <taxon>Pleocyemata</taxon>
        <taxon>Brachyura</taxon>
        <taxon>Eubrachyura</taxon>
        <taxon>Portunoidea</taxon>
        <taxon>Portunidae</taxon>
        <taxon>Portuninae</taxon>
        <taxon>Portunus</taxon>
    </lineage>
</organism>
<keyword evidence="3" id="KW-1185">Reference proteome</keyword>
<accession>A0A5B7K2P8</accession>
<sequence>MRRAVGVSLAATPPRPATPSHTPHLPCLLLLLRPSVLPPCSCTTLHLHYLLLVPRPTPPYPGQPRLVLPRLPALINPSPPLLTLHFHSHFTCNNCKTLTFCFNTRTYTLGCIICTVSECGGISLYSTTRSPWLLHVWILSRL</sequence>
<dbReference type="Proteomes" id="UP000324222">
    <property type="component" value="Unassembled WGS sequence"/>
</dbReference>